<dbReference type="InterPro" id="IPR008336">
    <property type="entry name" value="TopoI_DNA-bd_euk"/>
</dbReference>
<dbReference type="GO" id="GO:0006265">
    <property type="term" value="P:DNA topological change"/>
    <property type="evidence" value="ECO:0007669"/>
    <property type="project" value="InterPro"/>
</dbReference>
<name>A0A672ZGU5_9TELE</name>
<dbReference type="GO" id="GO:0005730">
    <property type="term" value="C:nucleolus"/>
    <property type="evidence" value="ECO:0007669"/>
    <property type="project" value="TreeGrafter"/>
</dbReference>
<dbReference type="FunFam" id="1.10.10.41:FF:000001">
    <property type="entry name" value="DNA topoisomerase I"/>
    <property type="match status" value="1"/>
</dbReference>
<dbReference type="GO" id="GO:0006260">
    <property type="term" value="P:DNA replication"/>
    <property type="evidence" value="ECO:0007669"/>
    <property type="project" value="TreeGrafter"/>
</dbReference>
<keyword evidence="3" id="KW-0238">DNA-binding</keyword>
<dbReference type="GO" id="GO:0003677">
    <property type="term" value="F:DNA binding"/>
    <property type="evidence" value="ECO:0007669"/>
    <property type="project" value="UniProtKB-KW"/>
</dbReference>
<reference evidence="7" key="1">
    <citation type="submission" date="2019-06" db="EMBL/GenBank/DDBJ databases">
        <authorList>
            <consortium name="Wellcome Sanger Institute Data Sharing"/>
        </authorList>
    </citation>
    <scope>NUCLEOTIDE SEQUENCE [LARGE SCALE GENOMIC DNA]</scope>
</reference>
<dbReference type="SUPFAM" id="SSF56741">
    <property type="entry name" value="Eukaryotic DNA topoisomerase I, N-terminal DNA-binding fragment"/>
    <property type="match status" value="1"/>
</dbReference>
<evidence type="ECO:0000256" key="5">
    <source>
        <dbReference type="SAM" id="Phobius"/>
    </source>
</evidence>
<keyword evidence="8" id="KW-1185">Reference proteome</keyword>
<evidence type="ECO:0000313" key="7">
    <source>
        <dbReference type="Ensembl" id="ENSSORP00005016275.1"/>
    </source>
</evidence>
<feature type="domain" description="DNA topoisomerase I DNA binding eukaryotic-type" evidence="6">
    <location>
        <begin position="56"/>
        <end position="166"/>
    </location>
</feature>
<sequence>MKSTGDGLAILFIFCNLFPLFVFLDASNFLFSNASCLSFIFLGSGRWEEEKYEDGVKWKFLEHNGPYFPPEYQPLPDNVRFYYDGKEVKLSLAAEEVALFFAQMLDHDYTTKNVFRENFFKDWRKEMTHEERSLIKDLDKCDFGEIHAMHKAKVEARKNMSKEEKLVKFK</sequence>
<organism evidence="7 8">
    <name type="scientific">Sphaeramia orbicularis</name>
    <name type="common">orbiculate cardinalfish</name>
    <dbReference type="NCBI Taxonomy" id="375764"/>
    <lineage>
        <taxon>Eukaryota</taxon>
        <taxon>Metazoa</taxon>
        <taxon>Chordata</taxon>
        <taxon>Craniata</taxon>
        <taxon>Vertebrata</taxon>
        <taxon>Euteleostomi</taxon>
        <taxon>Actinopterygii</taxon>
        <taxon>Neopterygii</taxon>
        <taxon>Teleostei</taxon>
        <taxon>Neoteleostei</taxon>
        <taxon>Acanthomorphata</taxon>
        <taxon>Gobiaria</taxon>
        <taxon>Kurtiformes</taxon>
        <taxon>Apogonoidei</taxon>
        <taxon>Apogonidae</taxon>
        <taxon>Apogoninae</taxon>
        <taxon>Sphaeramia</taxon>
    </lineage>
</organism>
<reference evidence="7" key="2">
    <citation type="submission" date="2025-08" db="UniProtKB">
        <authorList>
            <consortium name="Ensembl"/>
        </authorList>
    </citation>
    <scope>IDENTIFICATION</scope>
</reference>
<dbReference type="Ensembl" id="ENSSORT00005016782.1">
    <property type="protein sequence ID" value="ENSSORP00005016275.1"/>
    <property type="gene ID" value="ENSSORG00005008252.1"/>
</dbReference>
<dbReference type="AlphaFoldDB" id="A0A672ZGU5"/>
<dbReference type="PANTHER" id="PTHR10290:SF24">
    <property type="entry name" value="DNA TOPOISOMERASE I"/>
    <property type="match status" value="1"/>
</dbReference>
<keyword evidence="5" id="KW-0472">Membrane</keyword>
<keyword evidence="5" id="KW-1133">Transmembrane helix</keyword>
<evidence type="ECO:0000256" key="4">
    <source>
        <dbReference type="ARBA" id="ARBA00023235"/>
    </source>
</evidence>
<accession>A0A672ZGU5</accession>
<dbReference type="InterPro" id="IPR013034">
    <property type="entry name" value="DNA_topo_DNA_db_N_dom1"/>
</dbReference>
<evidence type="ECO:0000256" key="1">
    <source>
        <dbReference type="ARBA" id="ARBA00006645"/>
    </source>
</evidence>
<protein>
    <submittedName>
        <fullName evidence="7">Zgc:173742</fullName>
    </submittedName>
</protein>
<dbReference type="PANTHER" id="PTHR10290">
    <property type="entry name" value="DNA TOPOISOMERASE I"/>
    <property type="match status" value="1"/>
</dbReference>
<keyword evidence="5" id="KW-0812">Transmembrane</keyword>
<dbReference type="Pfam" id="PF02919">
    <property type="entry name" value="Topoisom_I_N"/>
    <property type="match status" value="1"/>
</dbReference>
<reference evidence="7" key="3">
    <citation type="submission" date="2025-09" db="UniProtKB">
        <authorList>
            <consortium name="Ensembl"/>
        </authorList>
    </citation>
    <scope>IDENTIFICATION</scope>
</reference>
<keyword evidence="2" id="KW-0799">Topoisomerase</keyword>
<dbReference type="Gene3D" id="1.10.10.41">
    <property type="entry name" value="Yeast DNA topoisomerase - domain 1"/>
    <property type="match status" value="1"/>
</dbReference>
<evidence type="ECO:0000256" key="3">
    <source>
        <dbReference type="ARBA" id="ARBA00023125"/>
    </source>
</evidence>
<proteinExistence type="inferred from homology"/>
<comment type="similarity">
    <text evidence="1">Belongs to the type IB topoisomerase family.</text>
</comment>
<dbReference type="InterPro" id="IPR036202">
    <property type="entry name" value="TopoI_DNA-bd_euk_N_sf"/>
</dbReference>
<feature type="transmembrane region" description="Helical" evidence="5">
    <location>
        <begin position="7"/>
        <end position="24"/>
    </location>
</feature>
<keyword evidence="4" id="KW-0413">Isomerase</keyword>
<evidence type="ECO:0000256" key="2">
    <source>
        <dbReference type="ARBA" id="ARBA00023029"/>
    </source>
</evidence>
<evidence type="ECO:0000259" key="6">
    <source>
        <dbReference type="Pfam" id="PF02919"/>
    </source>
</evidence>
<dbReference type="Proteomes" id="UP000472271">
    <property type="component" value="Chromosome 6"/>
</dbReference>
<evidence type="ECO:0000313" key="8">
    <source>
        <dbReference type="Proteomes" id="UP000472271"/>
    </source>
</evidence>
<dbReference type="GO" id="GO:0003917">
    <property type="term" value="F:DNA topoisomerase type I (single strand cut, ATP-independent) activity"/>
    <property type="evidence" value="ECO:0007669"/>
    <property type="project" value="InterPro"/>
</dbReference>
<dbReference type="GO" id="GO:0005694">
    <property type="term" value="C:chromosome"/>
    <property type="evidence" value="ECO:0007669"/>
    <property type="project" value="InterPro"/>
</dbReference>
<dbReference type="GO" id="GO:0007059">
    <property type="term" value="P:chromosome segregation"/>
    <property type="evidence" value="ECO:0007669"/>
    <property type="project" value="TreeGrafter"/>
</dbReference>
<dbReference type="InterPro" id="IPR051062">
    <property type="entry name" value="Topoisomerase_IB"/>
</dbReference>